<evidence type="ECO:0000313" key="4">
    <source>
        <dbReference type="Proteomes" id="UP000305948"/>
    </source>
</evidence>
<dbReference type="EMBL" id="ML213523">
    <property type="protein sequence ID" value="TFK47495.1"/>
    <property type="molecule type" value="Genomic_DNA"/>
</dbReference>
<evidence type="ECO:0000256" key="1">
    <source>
        <dbReference type="SAM" id="Phobius"/>
    </source>
</evidence>
<sequence length="418" mass="46405">MSATSIPSYPAFASNCVHYASVGSSNDLPYRTTLLLYDHILTLPSELSFIWQSKARLGQTLFLTSRYLAATSNISYLIIPYIPMDLQASQTRGSASCMRYVKWRHVSLAISELLVISSRSRLALGCLGFASIVVVAMGGLSGPLCPQEPMVNRGSTGNCIARFVDGRTTDLVRAWELMLAFDVFVFIMIVSNAAQEYRENGWKRGAEKSLTHSASRDGASMQPKYRLIAHPCLPKAQPISRRYTSSEATRVALEVITAHITLRRVVVTVNLTDILSYRVFDVRMTMSLILLLSISLTAVSPQESWAGFLSSPSANISVLAMSRLMLRLHELANARVALNVSLPQGGVVSGADLEWRRNERDEERSRDRDQCRALMSNDAYLAFDVMRGEVRTRSCFRSETMRVIPSLTAICVKQGSRE</sequence>
<feature type="transmembrane region" description="Helical" evidence="1">
    <location>
        <begin position="122"/>
        <end position="140"/>
    </location>
</feature>
<dbReference type="Proteomes" id="UP000305948">
    <property type="component" value="Unassembled WGS sequence"/>
</dbReference>
<gene>
    <name evidence="3" type="ORF">OE88DRAFT_1647658</name>
</gene>
<evidence type="ECO:0000259" key="2">
    <source>
        <dbReference type="Pfam" id="PF20151"/>
    </source>
</evidence>
<dbReference type="AlphaFoldDB" id="A0A5C3MRH8"/>
<dbReference type="Pfam" id="PF20151">
    <property type="entry name" value="DUF6533"/>
    <property type="match status" value="1"/>
</dbReference>
<keyword evidence="1" id="KW-1133">Transmembrane helix</keyword>
<proteinExistence type="predicted"/>
<feature type="domain" description="DUF6533" evidence="2">
    <location>
        <begin position="32"/>
        <end position="69"/>
    </location>
</feature>
<accession>A0A5C3MRH8</accession>
<reference evidence="3 4" key="1">
    <citation type="journal article" date="2019" name="Nat. Ecol. Evol.">
        <title>Megaphylogeny resolves global patterns of mushroom evolution.</title>
        <authorList>
            <person name="Varga T."/>
            <person name="Krizsan K."/>
            <person name="Foldi C."/>
            <person name="Dima B."/>
            <person name="Sanchez-Garcia M."/>
            <person name="Sanchez-Ramirez S."/>
            <person name="Szollosi G.J."/>
            <person name="Szarkandi J.G."/>
            <person name="Papp V."/>
            <person name="Albert L."/>
            <person name="Andreopoulos W."/>
            <person name="Angelini C."/>
            <person name="Antonin V."/>
            <person name="Barry K.W."/>
            <person name="Bougher N.L."/>
            <person name="Buchanan P."/>
            <person name="Buyck B."/>
            <person name="Bense V."/>
            <person name="Catcheside P."/>
            <person name="Chovatia M."/>
            <person name="Cooper J."/>
            <person name="Damon W."/>
            <person name="Desjardin D."/>
            <person name="Finy P."/>
            <person name="Geml J."/>
            <person name="Haridas S."/>
            <person name="Hughes K."/>
            <person name="Justo A."/>
            <person name="Karasinski D."/>
            <person name="Kautmanova I."/>
            <person name="Kiss B."/>
            <person name="Kocsube S."/>
            <person name="Kotiranta H."/>
            <person name="LaButti K.M."/>
            <person name="Lechner B.E."/>
            <person name="Liimatainen K."/>
            <person name="Lipzen A."/>
            <person name="Lukacs Z."/>
            <person name="Mihaltcheva S."/>
            <person name="Morgado L.N."/>
            <person name="Niskanen T."/>
            <person name="Noordeloos M.E."/>
            <person name="Ohm R.A."/>
            <person name="Ortiz-Santana B."/>
            <person name="Ovrebo C."/>
            <person name="Racz N."/>
            <person name="Riley R."/>
            <person name="Savchenko A."/>
            <person name="Shiryaev A."/>
            <person name="Soop K."/>
            <person name="Spirin V."/>
            <person name="Szebenyi C."/>
            <person name="Tomsovsky M."/>
            <person name="Tulloss R.E."/>
            <person name="Uehling J."/>
            <person name="Grigoriev I.V."/>
            <person name="Vagvolgyi C."/>
            <person name="Papp T."/>
            <person name="Martin F.M."/>
            <person name="Miettinen O."/>
            <person name="Hibbett D.S."/>
            <person name="Nagy L.G."/>
        </authorList>
    </citation>
    <scope>NUCLEOTIDE SEQUENCE [LARGE SCALE GENOMIC DNA]</scope>
    <source>
        <strain evidence="3 4">OMC1185</strain>
    </source>
</reference>
<dbReference type="InterPro" id="IPR045340">
    <property type="entry name" value="DUF6533"/>
</dbReference>
<name>A0A5C3MRH8_9AGAM</name>
<keyword evidence="4" id="KW-1185">Reference proteome</keyword>
<evidence type="ECO:0000313" key="3">
    <source>
        <dbReference type="EMBL" id="TFK47495.1"/>
    </source>
</evidence>
<feature type="transmembrane region" description="Helical" evidence="1">
    <location>
        <begin position="174"/>
        <end position="194"/>
    </location>
</feature>
<dbReference type="STRING" id="5364.A0A5C3MRH8"/>
<keyword evidence="1" id="KW-0812">Transmembrane</keyword>
<protein>
    <recommendedName>
        <fullName evidence="2">DUF6533 domain-containing protein</fullName>
    </recommendedName>
</protein>
<keyword evidence="1" id="KW-0472">Membrane</keyword>
<organism evidence="3 4">
    <name type="scientific">Heliocybe sulcata</name>
    <dbReference type="NCBI Taxonomy" id="5364"/>
    <lineage>
        <taxon>Eukaryota</taxon>
        <taxon>Fungi</taxon>
        <taxon>Dikarya</taxon>
        <taxon>Basidiomycota</taxon>
        <taxon>Agaricomycotina</taxon>
        <taxon>Agaricomycetes</taxon>
        <taxon>Gloeophyllales</taxon>
        <taxon>Gloeophyllaceae</taxon>
        <taxon>Heliocybe</taxon>
    </lineage>
</organism>
<dbReference type="OrthoDB" id="2686513at2759"/>